<dbReference type="Gramene" id="PRQ23901">
    <property type="protein sequence ID" value="PRQ23901"/>
    <property type="gene ID" value="RchiOBHm_Chr6g0266511"/>
</dbReference>
<gene>
    <name evidence="2" type="ORF">RchiOBHm_Chr6g0266511</name>
</gene>
<dbReference type="AlphaFoldDB" id="A0A2P6PPQ6"/>
<organism evidence="2 3">
    <name type="scientific">Rosa chinensis</name>
    <name type="common">China rose</name>
    <dbReference type="NCBI Taxonomy" id="74649"/>
    <lineage>
        <taxon>Eukaryota</taxon>
        <taxon>Viridiplantae</taxon>
        <taxon>Streptophyta</taxon>
        <taxon>Embryophyta</taxon>
        <taxon>Tracheophyta</taxon>
        <taxon>Spermatophyta</taxon>
        <taxon>Magnoliopsida</taxon>
        <taxon>eudicotyledons</taxon>
        <taxon>Gunneridae</taxon>
        <taxon>Pentapetalae</taxon>
        <taxon>rosids</taxon>
        <taxon>fabids</taxon>
        <taxon>Rosales</taxon>
        <taxon>Rosaceae</taxon>
        <taxon>Rosoideae</taxon>
        <taxon>Rosoideae incertae sedis</taxon>
        <taxon>Rosa</taxon>
    </lineage>
</organism>
<feature type="region of interest" description="Disordered" evidence="1">
    <location>
        <begin position="1"/>
        <end position="33"/>
    </location>
</feature>
<keyword evidence="3" id="KW-1185">Reference proteome</keyword>
<comment type="caution">
    <text evidence="2">The sequence shown here is derived from an EMBL/GenBank/DDBJ whole genome shotgun (WGS) entry which is preliminary data.</text>
</comment>
<dbReference type="EMBL" id="PDCK01000044">
    <property type="protein sequence ID" value="PRQ23901.1"/>
    <property type="molecule type" value="Genomic_DNA"/>
</dbReference>
<feature type="compositionally biased region" description="Polar residues" evidence="1">
    <location>
        <begin position="12"/>
        <end position="30"/>
    </location>
</feature>
<evidence type="ECO:0000256" key="1">
    <source>
        <dbReference type="SAM" id="MobiDB-lite"/>
    </source>
</evidence>
<accession>A0A2P6PPQ6</accession>
<proteinExistence type="predicted"/>
<reference evidence="2 3" key="1">
    <citation type="journal article" date="2018" name="Nat. Genet.">
        <title>The Rosa genome provides new insights in the design of modern roses.</title>
        <authorList>
            <person name="Bendahmane M."/>
        </authorList>
    </citation>
    <scope>NUCLEOTIDE SEQUENCE [LARGE SCALE GENOMIC DNA]</scope>
    <source>
        <strain evidence="3">cv. Old Blush</strain>
    </source>
</reference>
<evidence type="ECO:0000313" key="3">
    <source>
        <dbReference type="Proteomes" id="UP000238479"/>
    </source>
</evidence>
<evidence type="ECO:0000313" key="2">
    <source>
        <dbReference type="EMBL" id="PRQ23901.1"/>
    </source>
</evidence>
<protein>
    <submittedName>
        <fullName evidence="2">Uncharacterized protein</fullName>
    </submittedName>
</protein>
<dbReference type="Proteomes" id="UP000238479">
    <property type="component" value="Chromosome 6"/>
</dbReference>
<name>A0A2P6PPQ6_ROSCH</name>
<sequence length="74" mass="8177">MSGDRIEAVMGTVSSDECSKNGAKNSSESAINKKKGGRVLMQMGIVFMVLHPQGLARNMERLHWSRGWLWKGAD</sequence>